<feature type="transmembrane region" description="Helical" evidence="6">
    <location>
        <begin position="188"/>
        <end position="206"/>
    </location>
</feature>
<comment type="subcellular location">
    <subcellularLocation>
        <location evidence="1">Cell membrane</location>
        <topology evidence="1">Multi-pass membrane protein</topology>
    </subcellularLocation>
</comment>
<feature type="transmembrane region" description="Helical" evidence="6">
    <location>
        <begin position="348"/>
        <end position="367"/>
    </location>
</feature>
<feature type="transmembrane region" description="Helical" evidence="6">
    <location>
        <begin position="45"/>
        <end position="66"/>
    </location>
</feature>
<keyword evidence="5 6" id="KW-0472">Membrane</keyword>
<feature type="transmembrane region" description="Helical" evidence="6">
    <location>
        <begin position="16"/>
        <end position="33"/>
    </location>
</feature>
<evidence type="ECO:0000313" key="7">
    <source>
        <dbReference type="EMBL" id="CUN32915.1"/>
    </source>
</evidence>
<keyword evidence="3 6" id="KW-0812">Transmembrane</keyword>
<evidence type="ECO:0000256" key="5">
    <source>
        <dbReference type="ARBA" id="ARBA00023136"/>
    </source>
</evidence>
<dbReference type="PANTHER" id="PTHR30250:SF26">
    <property type="entry name" value="PSMA PROTEIN"/>
    <property type="match status" value="1"/>
</dbReference>
<proteinExistence type="predicted"/>
<feature type="transmembrane region" description="Helical" evidence="6">
    <location>
        <begin position="161"/>
        <end position="182"/>
    </location>
</feature>
<evidence type="ECO:0000256" key="2">
    <source>
        <dbReference type="ARBA" id="ARBA00022475"/>
    </source>
</evidence>
<evidence type="ECO:0000313" key="8">
    <source>
        <dbReference type="Proteomes" id="UP000095591"/>
    </source>
</evidence>
<evidence type="ECO:0000256" key="1">
    <source>
        <dbReference type="ARBA" id="ARBA00004651"/>
    </source>
</evidence>
<feature type="transmembrane region" description="Helical" evidence="6">
    <location>
        <begin position="127"/>
        <end position="149"/>
    </location>
</feature>
<feature type="transmembrane region" description="Helical" evidence="6">
    <location>
        <begin position="470"/>
        <end position="489"/>
    </location>
</feature>
<protein>
    <recommendedName>
        <fullName evidence="9">Lipopolysaccharide biosynthesis protein</fullName>
    </recommendedName>
</protein>
<evidence type="ECO:0000256" key="6">
    <source>
        <dbReference type="SAM" id="Phobius"/>
    </source>
</evidence>
<reference evidence="7 8" key="1">
    <citation type="submission" date="2015-09" db="EMBL/GenBank/DDBJ databases">
        <authorList>
            <consortium name="Pathogen Informatics"/>
        </authorList>
    </citation>
    <scope>NUCLEOTIDE SEQUENCE [LARGE SCALE GENOMIC DNA]</scope>
    <source>
        <strain evidence="7 8">2789STDY5608872</strain>
    </source>
</reference>
<dbReference type="PANTHER" id="PTHR30250">
    <property type="entry name" value="PST FAMILY PREDICTED COLANIC ACID TRANSPORTER"/>
    <property type="match status" value="1"/>
</dbReference>
<dbReference type="InterPro" id="IPR050833">
    <property type="entry name" value="Poly_Biosynth_Transport"/>
</dbReference>
<evidence type="ECO:0000256" key="3">
    <source>
        <dbReference type="ARBA" id="ARBA00022692"/>
    </source>
</evidence>
<dbReference type="EMBL" id="CYXP01000013">
    <property type="protein sequence ID" value="CUN32915.1"/>
    <property type="molecule type" value="Genomic_DNA"/>
</dbReference>
<dbReference type="GO" id="GO:0005886">
    <property type="term" value="C:plasma membrane"/>
    <property type="evidence" value="ECO:0007669"/>
    <property type="project" value="UniProtKB-SubCell"/>
</dbReference>
<dbReference type="Proteomes" id="UP000095591">
    <property type="component" value="Unassembled WGS sequence"/>
</dbReference>
<gene>
    <name evidence="7" type="ORF">ERS852429_04189</name>
</gene>
<dbReference type="AlphaFoldDB" id="A0A173W3I1"/>
<feature type="transmembrane region" description="Helical" evidence="6">
    <location>
        <begin position="87"/>
        <end position="115"/>
    </location>
</feature>
<feature type="transmembrane region" description="Helical" evidence="6">
    <location>
        <begin position="441"/>
        <end position="464"/>
    </location>
</feature>
<sequence>MDQRVGGHSRIAKNTIFLYFRMLLIMGVNLYMSRLVLEILGVEDYGLYNVIGGMVVLFSLLSSSLSSSVTRFLSFELGRNRADRLETIFSISLSIYVVLALLIFILVEVVGVWALDNYLNIPESRRYAAFWALQFSLLTFVVNLVSVPYNAVIIAHEHMKAFAYISILEALLKLVSVFILRELPFDKLILYASFLFSVALLVRVFYGLYCNTHFSECVWKFKYQRSLVKEMVSFAGWNFIGSSSSLLRSQGVNILTNVYCGPVVNGARAIAFQLDSGLNAFAANFVQALQPQIVKSYASGDRDYMMSLLYLGSKLSFFLLLFFAWPLLLETVFVLELWLVSVPDHTVLFVRLLVLFSMLESISLVLQHVAKATGRIRDYQLLVGGFQLLNLPIAYILLKKGYFPEITLVVAIILSAMSLLARLWVLRGLVGLSLRSFNQNVLWVILKVCLLSSVLPIALSLSSITQPYRFLSVTVVSVLSVLFSIYTVGCDSSEKKFLKGKLVWILNKRQ</sequence>
<keyword evidence="4 6" id="KW-1133">Transmembrane helix</keyword>
<name>A0A173W3I1_PARDI</name>
<evidence type="ECO:0008006" key="9">
    <source>
        <dbReference type="Google" id="ProtNLM"/>
    </source>
</evidence>
<feature type="transmembrane region" description="Helical" evidence="6">
    <location>
        <begin position="379"/>
        <end position="398"/>
    </location>
</feature>
<feature type="transmembrane region" description="Helical" evidence="6">
    <location>
        <begin position="308"/>
        <end position="328"/>
    </location>
</feature>
<evidence type="ECO:0000256" key="4">
    <source>
        <dbReference type="ARBA" id="ARBA00022989"/>
    </source>
</evidence>
<feature type="transmembrane region" description="Helical" evidence="6">
    <location>
        <begin position="410"/>
        <end position="429"/>
    </location>
</feature>
<accession>A0A173W3I1</accession>
<keyword evidence="2" id="KW-1003">Cell membrane</keyword>
<organism evidence="7 8">
    <name type="scientific">Parabacteroides distasonis</name>
    <dbReference type="NCBI Taxonomy" id="823"/>
    <lineage>
        <taxon>Bacteria</taxon>
        <taxon>Pseudomonadati</taxon>
        <taxon>Bacteroidota</taxon>
        <taxon>Bacteroidia</taxon>
        <taxon>Bacteroidales</taxon>
        <taxon>Tannerellaceae</taxon>
        <taxon>Parabacteroides</taxon>
    </lineage>
</organism>